<gene>
    <name evidence="2" type="ORF">G2W53_009442</name>
</gene>
<evidence type="ECO:0000256" key="1">
    <source>
        <dbReference type="SAM" id="MobiDB-lite"/>
    </source>
</evidence>
<reference evidence="2" key="1">
    <citation type="submission" date="2020-09" db="EMBL/GenBank/DDBJ databases">
        <title>Genome-Enabled Discovery of Anthraquinone Biosynthesis in Senna tora.</title>
        <authorList>
            <person name="Kang S.-H."/>
            <person name="Pandey R.P."/>
            <person name="Lee C.-M."/>
            <person name="Sim J.-S."/>
            <person name="Jeong J.-T."/>
            <person name="Choi B.-S."/>
            <person name="Jung M."/>
            <person name="Ginzburg D."/>
            <person name="Zhao K."/>
            <person name="Won S.Y."/>
            <person name="Oh T.-J."/>
            <person name="Yu Y."/>
            <person name="Kim N.-H."/>
            <person name="Lee O.R."/>
            <person name="Lee T.-H."/>
            <person name="Bashyal P."/>
            <person name="Kim T.-S."/>
            <person name="Lee W.-H."/>
            <person name="Kawkins C."/>
            <person name="Kim C.-K."/>
            <person name="Kim J.S."/>
            <person name="Ahn B.O."/>
            <person name="Rhee S.Y."/>
            <person name="Sohng J.K."/>
        </authorList>
    </citation>
    <scope>NUCLEOTIDE SEQUENCE</scope>
    <source>
        <tissue evidence="2">Leaf</tissue>
    </source>
</reference>
<comment type="caution">
    <text evidence="2">The sequence shown here is derived from an EMBL/GenBank/DDBJ whole genome shotgun (WGS) entry which is preliminary data.</text>
</comment>
<name>A0A834WYZ6_9FABA</name>
<proteinExistence type="predicted"/>
<dbReference type="AlphaFoldDB" id="A0A834WYZ6"/>
<keyword evidence="3" id="KW-1185">Reference proteome</keyword>
<accession>A0A834WYZ6</accession>
<feature type="region of interest" description="Disordered" evidence="1">
    <location>
        <begin position="1"/>
        <end position="20"/>
    </location>
</feature>
<evidence type="ECO:0000313" key="3">
    <source>
        <dbReference type="Proteomes" id="UP000634136"/>
    </source>
</evidence>
<dbReference type="Proteomes" id="UP000634136">
    <property type="component" value="Unassembled WGS sequence"/>
</dbReference>
<evidence type="ECO:0000313" key="2">
    <source>
        <dbReference type="EMBL" id="KAF7834583.1"/>
    </source>
</evidence>
<sequence>MGEAAMKKEERGWFDWRQKK</sequence>
<protein>
    <submittedName>
        <fullName evidence="2">Uncharacterized protein</fullName>
    </submittedName>
</protein>
<organism evidence="2 3">
    <name type="scientific">Senna tora</name>
    <dbReference type="NCBI Taxonomy" id="362788"/>
    <lineage>
        <taxon>Eukaryota</taxon>
        <taxon>Viridiplantae</taxon>
        <taxon>Streptophyta</taxon>
        <taxon>Embryophyta</taxon>
        <taxon>Tracheophyta</taxon>
        <taxon>Spermatophyta</taxon>
        <taxon>Magnoliopsida</taxon>
        <taxon>eudicotyledons</taxon>
        <taxon>Gunneridae</taxon>
        <taxon>Pentapetalae</taxon>
        <taxon>rosids</taxon>
        <taxon>fabids</taxon>
        <taxon>Fabales</taxon>
        <taxon>Fabaceae</taxon>
        <taxon>Caesalpinioideae</taxon>
        <taxon>Cassia clade</taxon>
        <taxon>Senna</taxon>
    </lineage>
</organism>
<dbReference type="EMBL" id="JAAIUW010000004">
    <property type="protein sequence ID" value="KAF7834583.1"/>
    <property type="molecule type" value="Genomic_DNA"/>
</dbReference>